<dbReference type="GeneID" id="24405103"/>
<name>A0A0A0YSZ4_9CAUD</name>
<accession>A0A0A0YSZ4</accession>
<dbReference type="KEGG" id="vg:24405103"/>
<evidence type="ECO:0000313" key="2">
    <source>
        <dbReference type="Proteomes" id="UP000030329"/>
    </source>
</evidence>
<sequence length="389" mass="43692">MKVLGNLPIIKDVNSVYPFGAAIKNQTETEQGTPAIREIYNDVLMNIYKILQLTGVNPSNEEDNNYNGYQIIEALKKLPNSLNDIEQILTLDGTVWTVPFDLQYLPNKYMFVARASENYNPAITYTFKGLGVTELPFNPINGFSATDELLVIIDTSGVRSYSLNKPTEASSIVYTGTGQVVTFNDLNTVYYYNNNFSSGWLVADTPNSCDILNIVRLFASRATLEIKDIFIHNNTIVCFCFDPSDVAYFIYDVDLTKLTVSFNIELSNDADSNYDPVAYMDENGDLWMTNRGNLNGGVNDNEVYKFVRNGLGIFTFNSTITLGVSFVKTRNAAIKHGFLYTHFELYLNKYNLTTGALTSSVYFPAIGQLMQLNGEVYFNSGYIAKRFDL</sequence>
<dbReference type="EMBL" id="KM873719">
    <property type="protein sequence ID" value="AIX11889.1"/>
    <property type="molecule type" value="Genomic_DNA"/>
</dbReference>
<evidence type="ECO:0000313" key="1">
    <source>
        <dbReference type="EMBL" id="AIX11889.1"/>
    </source>
</evidence>
<dbReference type="RefSeq" id="YP_009140535.1">
    <property type="nucleotide sequence ID" value="NC_027125.1"/>
</dbReference>
<protein>
    <submittedName>
        <fullName evidence="1">Uncharacterized protein</fullName>
    </submittedName>
</protein>
<dbReference type="OrthoDB" id="24377at10239"/>
<proteinExistence type="predicted"/>
<keyword evidence="2" id="KW-1185">Reference proteome</keyword>
<organism evidence="1 2">
    <name type="scientific">Flavobacterium phage FCL-2</name>
    <dbReference type="NCBI Taxonomy" id="908819"/>
    <lineage>
        <taxon>Viruses</taxon>
        <taxon>Duplodnaviria</taxon>
        <taxon>Heunggongvirae</taxon>
        <taxon>Uroviricota</taxon>
        <taxon>Caudoviricetes</taxon>
        <taxon>Ficleduovirus</taxon>
        <taxon>Ficleduovirus FCL2</taxon>
    </lineage>
</organism>
<dbReference type="Proteomes" id="UP000030329">
    <property type="component" value="Segment"/>
</dbReference>
<reference evidence="1 2" key="1">
    <citation type="journal article" date="2015" name="Front. Microbiol.">
        <title>The use of phage FCL-2 as an alternative to chemotherapy against columnaris disease in aquaculture.</title>
        <authorList>
            <person name="Laanto E."/>
            <person name="Bamford J.K."/>
            <person name="Ravantti J.J."/>
            <person name="Sundberg L.R."/>
        </authorList>
    </citation>
    <scope>NUCLEOTIDE SEQUENCE [LARGE SCALE GENOMIC DNA]</scope>
</reference>